<keyword evidence="3" id="KW-1185">Reference proteome</keyword>
<feature type="domain" description="Cupin type-2" evidence="1">
    <location>
        <begin position="148"/>
        <end position="215"/>
    </location>
</feature>
<dbReference type="OrthoDB" id="9793184at2"/>
<proteinExistence type="predicted"/>
<dbReference type="Proteomes" id="UP000027665">
    <property type="component" value="Unassembled WGS sequence"/>
</dbReference>
<dbReference type="InterPro" id="IPR014710">
    <property type="entry name" value="RmlC-like_jellyroll"/>
</dbReference>
<dbReference type="AlphaFoldDB" id="A0A073IMD4"/>
<dbReference type="EMBL" id="JMKI01000047">
    <property type="protein sequence ID" value="KEJ91483.1"/>
    <property type="molecule type" value="Genomic_DNA"/>
</dbReference>
<evidence type="ECO:0000313" key="2">
    <source>
        <dbReference type="EMBL" id="KEJ91483.1"/>
    </source>
</evidence>
<dbReference type="CDD" id="cd02230">
    <property type="entry name" value="cupin_HP0902-like"/>
    <property type="match status" value="1"/>
</dbReference>
<accession>A0A073IMD4</accession>
<dbReference type="Pfam" id="PF07883">
    <property type="entry name" value="Cupin_2"/>
    <property type="match status" value="1"/>
</dbReference>
<gene>
    <name evidence="2" type="ORF">EH55_09775</name>
</gene>
<dbReference type="SUPFAM" id="SSF51182">
    <property type="entry name" value="RmlC-like cupins"/>
    <property type="match status" value="1"/>
</dbReference>
<dbReference type="InterPro" id="IPR011051">
    <property type="entry name" value="RmlC_Cupin_sf"/>
</dbReference>
<dbReference type="RefSeq" id="WP_037977878.1">
    <property type="nucleotide sequence ID" value="NZ_CAMETI010000003.1"/>
</dbReference>
<dbReference type="PANTHER" id="PTHR37694:SF1">
    <property type="entry name" value="SLR8022 PROTEIN"/>
    <property type="match status" value="1"/>
</dbReference>
<dbReference type="InterPro" id="IPR013096">
    <property type="entry name" value="Cupin_2"/>
</dbReference>
<dbReference type="STRING" id="2754.EH55_09775"/>
<name>A0A073IMD4_9BACT</name>
<evidence type="ECO:0000313" key="3">
    <source>
        <dbReference type="Proteomes" id="UP000027665"/>
    </source>
</evidence>
<dbReference type="GeneID" id="90984393"/>
<sequence length="217" mass="23249">MNEVAGKIFSIAKENASVPGCTISKAVSDANGNYVMHFSLAEGTNISAELYSYRKLWIVHEGELRVTGKGGAAALKEGEAFITPAGVAVGSASDGGCVYTEITLKEESAMNEILKDKKVFALKDLIPYAEDRVINMDLIDEEKLKFVVMSFTAGTGLPEHAATGDALVFALEGEATIRYEGGDYRIRAGENFKFAKGGAHSIAADQNFKMALLLILE</sequence>
<evidence type="ECO:0000259" key="1">
    <source>
        <dbReference type="Pfam" id="PF07883"/>
    </source>
</evidence>
<dbReference type="Gene3D" id="2.60.120.10">
    <property type="entry name" value="Jelly Rolls"/>
    <property type="match status" value="2"/>
</dbReference>
<dbReference type="PANTHER" id="PTHR37694">
    <property type="entry name" value="SLR8022 PROTEIN"/>
    <property type="match status" value="1"/>
</dbReference>
<dbReference type="eggNOG" id="COG1917">
    <property type="taxonomic scope" value="Bacteria"/>
</dbReference>
<protein>
    <submittedName>
        <fullName evidence="2">Cupin</fullName>
    </submittedName>
</protein>
<comment type="caution">
    <text evidence="2">The sequence shown here is derived from an EMBL/GenBank/DDBJ whole genome shotgun (WGS) entry which is preliminary data.</text>
</comment>
<organism evidence="2 3">
    <name type="scientific">Synergistes jonesii</name>
    <dbReference type="NCBI Taxonomy" id="2754"/>
    <lineage>
        <taxon>Bacteria</taxon>
        <taxon>Thermotogati</taxon>
        <taxon>Synergistota</taxon>
        <taxon>Synergistia</taxon>
        <taxon>Synergistales</taxon>
        <taxon>Synergistaceae</taxon>
        <taxon>Synergistes</taxon>
    </lineage>
</organism>
<reference evidence="2 3" key="1">
    <citation type="submission" date="2014-04" db="EMBL/GenBank/DDBJ databases">
        <title>Draft Genome Sequence of Synergistes jonesii.</title>
        <authorList>
            <person name="Coil D.A."/>
            <person name="Eisen J.A."/>
            <person name="Holland-Moritz H.E."/>
        </authorList>
    </citation>
    <scope>NUCLEOTIDE SEQUENCE [LARGE SCALE GENOMIC DNA]</scope>
    <source>
        <strain evidence="2 3">78-1</strain>
    </source>
</reference>